<accession>A0A836C078</accession>
<evidence type="ECO:0000256" key="5">
    <source>
        <dbReference type="ARBA" id="ARBA00022692"/>
    </source>
</evidence>
<dbReference type="InterPro" id="IPR008166">
    <property type="entry name" value="Glyco_transf_92"/>
</dbReference>
<dbReference type="Pfam" id="PF01697">
    <property type="entry name" value="Glyco_transf_92"/>
    <property type="match status" value="1"/>
</dbReference>
<comment type="subcellular location">
    <subcellularLocation>
        <location evidence="1">Membrane</location>
        <topology evidence="1">Single-pass membrane protein</topology>
    </subcellularLocation>
</comment>
<evidence type="ECO:0000313" key="11">
    <source>
        <dbReference type="Proteomes" id="UP000612055"/>
    </source>
</evidence>
<evidence type="ECO:0000256" key="6">
    <source>
        <dbReference type="ARBA" id="ARBA00022989"/>
    </source>
</evidence>
<dbReference type="EC" id="2.4.1.-" evidence="8"/>
<dbReference type="GO" id="GO:0016757">
    <property type="term" value="F:glycosyltransferase activity"/>
    <property type="evidence" value="ECO:0007669"/>
    <property type="project" value="UniProtKB-UniRule"/>
</dbReference>
<name>A0A836C078_9CHLO</name>
<dbReference type="GO" id="GO:0016020">
    <property type="term" value="C:membrane"/>
    <property type="evidence" value="ECO:0007669"/>
    <property type="project" value="UniProtKB-SubCell"/>
</dbReference>
<evidence type="ECO:0000256" key="2">
    <source>
        <dbReference type="ARBA" id="ARBA00007647"/>
    </source>
</evidence>
<keyword evidence="11" id="KW-1185">Reference proteome</keyword>
<evidence type="ECO:0000256" key="1">
    <source>
        <dbReference type="ARBA" id="ARBA00004167"/>
    </source>
</evidence>
<sequence length="365" mass="40874">MPQRRQGACQPRILTGLRVALTAGLLIAFQLFNSAATAAAAEAGATAAAGASKDYSALCVVGRNENRYVKEWVDYHKCLGFSRIYVYDHNSTVPLSEPLMEHMDSGFVEYINFSGAHRKFKSGYTSDLDRFMATIQGQAYKDCVERFGSRHTFLGFIDFDEFLVIYDQNVTSVNDLLKDYEAFPGVSFYWVLLGSSGHVARQSPVVDAFTKCTPHSHKFNTQFKTFANTRFRPTMYSPHRAIFNATPGPDGQEPYMVNEHKERIQRGRNKVSTHDRATVFHYVVKSLEDFNYKMKRGGGAGVTRPKYYFNLMDKYSKDTCDGALATRARFCGTPMPKIVGTGRGKKSDSKKSKSSKSKSSSKGDK</sequence>
<comment type="similarity">
    <text evidence="2 8">Belongs to the glycosyltransferase 92 family.</text>
</comment>
<gene>
    <name evidence="10" type="ORF">HYH03_006377</name>
</gene>
<evidence type="ECO:0000256" key="9">
    <source>
        <dbReference type="SAM" id="MobiDB-lite"/>
    </source>
</evidence>
<dbReference type="GO" id="GO:0005737">
    <property type="term" value="C:cytoplasm"/>
    <property type="evidence" value="ECO:0007669"/>
    <property type="project" value="TreeGrafter"/>
</dbReference>
<comment type="caution">
    <text evidence="10">The sequence shown here is derived from an EMBL/GenBank/DDBJ whole genome shotgun (WGS) entry which is preliminary data.</text>
</comment>
<dbReference type="AlphaFoldDB" id="A0A836C078"/>
<dbReference type="EMBL" id="JAEHOE010000024">
    <property type="protein sequence ID" value="KAG2495430.1"/>
    <property type="molecule type" value="Genomic_DNA"/>
</dbReference>
<feature type="region of interest" description="Disordered" evidence="9">
    <location>
        <begin position="334"/>
        <end position="365"/>
    </location>
</feature>
<keyword evidence="6" id="KW-1133">Transmembrane helix</keyword>
<keyword evidence="3 8" id="KW-0328">Glycosyltransferase</keyword>
<evidence type="ECO:0000256" key="8">
    <source>
        <dbReference type="RuleBase" id="RU366017"/>
    </source>
</evidence>
<dbReference type="OrthoDB" id="2526284at2759"/>
<evidence type="ECO:0000256" key="3">
    <source>
        <dbReference type="ARBA" id="ARBA00022676"/>
    </source>
</evidence>
<dbReference type="PANTHER" id="PTHR21461:SF69">
    <property type="entry name" value="GLYCOSYLTRANSFERASE FAMILY 92 PROTEIN"/>
    <property type="match status" value="1"/>
</dbReference>
<proteinExistence type="inferred from homology"/>
<reference evidence="10" key="1">
    <citation type="journal article" date="2020" name="bioRxiv">
        <title>Comparative genomics of Chlamydomonas.</title>
        <authorList>
            <person name="Craig R.J."/>
            <person name="Hasan A.R."/>
            <person name="Ness R.W."/>
            <person name="Keightley P.D."/>
        </authorList>
    </citation>
    <scope>NUCLEOTIDE SEQUENCE</scope>
    <source>
        <strain evidence="10">CCAP 11/70</strain>
    </source>
</reference>
<organism evidence="10 11">
    <name type="scientific">Edaphochlamys debaryana</name>
    <dbReference type="NCBI Taxonomy" id="47281"/>
    <lineage>
        <taxon>Eukaryota</taxon>
        <taxon>Viridiplantae</taxon>
        <taxon>Chlorophyta</taxon>
        <taxon>core chlorophytes</taxon>
        <taxon>Chlorophyceae</taxon>
        <taxon>CS clade</taxon>
        <taxon>Chlamydomonadales</taxon>
        <taxon>Chlamydomonadales incertae sedis</taxon>
        <taxon>Edaphochlamys</taxon>
    </lineage>
</organism>
<keyword evidence="5" id="KW-0812">Transmembrane</keyword>
<evidence type="ECO:0000256" key="7">
    <source>
        <dbReference type="ARBA" id="ARBA00023136"/>
    </source>
</evidence>
<keyword evidence="4 8" id="KW-0808">Transferase</keyword>
<evidence type="ECO:0000313" key="10">
    <source>
        <dbReference type="EMBL" id="KAG2495430.1"/>
    </source>
</evidence>
<protein>
    <recommendedName>
        <fullName evidence="8">Glycosyltransferase family 92 protein</fullName>
        <ecNumber evidence="8">2.4.1.-</ecNumber>
    </recommendedName>
</protein>
<dbReference type="PANTHER" id="PTHR21461">
    <property type="entry name" value="GLYCOSYLTRANSFERASE FAMILY 92 PROTEIN"/>
    <property type="match status" value="1"/>
</dbReference>
<keyword evidence="7" id="KW-0472">Membrane</keyword>
<dbReference type="Proteomes" id="UP000612055">
    <property type="component" value="Unassembled WGS sequence"/>
</dbReference>
<evidence type="ECO:0000256" key="4">
    <source>
        <dbReference type="ARBA" id="ARBA00022679"/>
    </source>
</evidence>